<proteinExistence type="predicted"/>
<dbReference type="Pfam" id="PF08282">
    <property type="entry name" value="Hydrolase_3"/>
    <property type="match status" value="1"/>
</dbReference>
<dbReference type="OrthoDB" id="9781413at2"/>
<dbReference type="NCBIfam" id="TIGR01484">
    <property type="entry name" value="HAD-SF-IIB"/>
    <property type="match status" value="1"/>
</dbReference>
<accession>A0A315XZ56</accession>
<name>A0A315XZ56_RUMFL</name>
<dbReference type="PANTHER" id="PTHR10000">
    <property type="entry name" value="PHOSPHOSERINE PHOSPHATASE"/>
    <property type="match status" value="1"/>
</dbReference>
<dbReference type="GO" id="GO:0000287">
    <property type="term" value="F:magnesium ion binding"/>
    <property type="evidence" value="ECO:0007669"/>
    <property type="project" value="TreeGrafter"/>
</dbReference>
<dbReference type="InterPro" id="IPR000150">
    <property type="entry name" value="Cof"/>
</dbReference>
<dbReference type="Gene3D" id="3.40.50.1000">
    <property type="entry name" value="HAD superfamily/HAD-like"/>
    <property type="match status" value="1"/>
</dbReference>
<dbReference type="GO" id="GO:0005829">
    <property type="term" value="C:cytosol"/>
    <property type="evidence" value="ECO:0007669"/>
    <property type="project" value="TreeGrafter"/>
</dbReference>
<evidence type="ECO:0008006" key="3">
    <source>
        <dbReference type="Google" id="ProtNLM"/>
    </source>
</evidence>
<dbReference type="SUPFAM" id="SSF56784">
    <property type="entry name" value="HAD-like"/>
    <property type="match status" value="1"/>
</dbReference>
<protein>
    <recommendedName>
        <fullName evidence="3">Cof subfamily of IIB subfamily of haloacid dehalogenase superfamily/HAD-superfamily hydrolase, subfamily IIB</fullName>
    </recommendedName>
</protein>
<dbReference type="Proteomes" id="UP000245720">
    <property type="component" value="Unassembled WGS sequence"/>
</dbReference>
<dbReference type="SFLD" id="SFLDS00003">
    <property type="entry name" value="Haloacid_Dehalogenase"/>
    <property type="match status" value="1"/>
</dbReference>
<dbReference type="AlphaFoldDB" id="A0A315XZ56"/>
<dbReference type="RefSeq" id="WP_109726518.1">
    <property type="nucleotide sequence ID" value="NZ_CACVSX010000018.1"/>
</dbReference>
<dbReference type="STRING" id="1265.SAMN02910280_2412"/>
<dbReference type="PROSITE" id="PS01228">
    <property type="entry name" value="COF_1"/>
    <property type="match status" value="1"/>
</dbReference>
<dbReference type="EMBL" id="QGDI01000006">
    <property type="protein sequence ID" value="PWJ12668.1"/>
    <property type="molecule type" value="Genomic_DNA"/>
</dbReference>
<dbReference type="NCBIfam" id="TIGR00099">
    <property type="entry name" value="Cof-subfamily"/>
    <property type="match status" value="1"/>
</dbReference>
<dbReference type="GO" id="GO:0016791">
    <property type="term" value="F:phosphatase activity"/>
    <property type="evidence" value="ECO:0007669"/>
    <property type="project" value="UniProtKB-ARBA"/>
</dbReference>
<sequence>MFEDISRVVLLSDMDGTLLNSRKEITDADRSAIERFTALGGRFTVATGRTIQSFDQFRSILGLKYPIIMYNGAAIHDYISGETLYTHPLTLRAKEYTAELLELMPQAGGEVLKTEGTYVFRNTDYQQLHTRLCGIVPNYAELADISDGGWLKVLFSLAPEDVEHMQLLTRKLAYEDVDFVKSSDIFLEMLPQGVSKGSALAEYRRLKGMEGCTFVSVGDFDNDIEMIVEADVGACPANAEDSVKAKADLVLSRTNDEGAVAELIDYIIERCKQ</sequence>
<reference evidence="1 2" key="1">
    <citation type="submission" date="2018-05" db="EMBL/GenBank/DDBJ databases">
        <title>The Hungate 1000. A catalogue of reference genomes from the rumen microbiome.</title>
        <authorList>
            <person name="Kelly W."/>
        </authorList>
    </citation>
    <scope>NUCLEOTIDE SEQUENCE [LARGE SCALE GENOMIC DNA]</scope>
    <source>
        <strain evidence="1 2">SAb67</strain>
    </source>
</reference>
<dbReference type="SFLD" id="SFLDG01140">
    <property type="entry name" value="C2.B:_Phosphomannomutase_and_P"/>
    <property type="match status" value="1"/>
</dbReference>
<dbReference type="InterPro" id="IPR036412">
    <property type="entry name" value="HAD-like_sf"/>
</dbReference>
<evidence type="ECO:0000313" key="1">
    <source>
        <dbReference type="EMBL" id="PWJ12668.1"/>
    </source>
</evidence>
<dbReference type="PANTHER" id="PTHR10000:SF8">
    <property type="entry name" value="HAD SUPERFAMILY HYDROLASE-LIKE, TYPE 3"/>
    <property type="match status" value="1"/>
</dbReference>
<dbReference type="InterPro" id="IPR006379">
    <property type="entry name" value="HAD-SF_hydro_IIB"/>
</dbReference>
<dbReference type="InterPro" id="IPR023214">
    <property type="entry name" value="HAD_sf"/>
</dbReference>
<dbReference type="Gene3D" id="3.30.1240.10">
    <property type="match status" value="1"/>
</dbReference>
<gene>
    <name evidence="1" type="ORF">IE37_01751</name>
</gene>
<organism evidence="1 2">
    <name type="scientific">Ruminococcus flavefaciens</name>
    <dbReference type="NCBI Taxonomy" id="1265"/>
    <lineage>
        <taxon>Bacteria</taxon>
        <taxon>Bacillati</taxon>
        <taxon>Bacillota</taxon>
        <taxon>Clostridia</taxon>
        <taxon>Eubacteriales</taxon>
        <taxon>Oscillospiraceae</taxon>
        <taxon>Ruminococcus</taxon>
    </lineage>
</organism>
<evidence type="ECO:0000313" key="2">
    <source>
        <dbReference type="Proteomes" id="UP000245720"/>
    </source>
</evidence>
<comment type="caution">
    <text evidence="1">The sequence shown here is derived from an EMBL/GenBank/DDBJ whole genome shotgun (WGS) entry which is preliminary data.</text>
</comment>